<dbReference type="AlphaFoldDB" id="A0A937XBD1"/>
<evidence type="ECO:0000256" key="2">
    <source>
        <dbReference type="ARBA" id="ARBA00023015"/>
    </source>
</evidence>
<dbReference type="InterPro" id="IPR007627">
    <property type="entry name" value="RNA_pol_sigma70_r2"/>
</dbReference>
<dbReference type="Gene3D" id="1.10.10.10">
    <property type="entry name" value="Winged helix-like DNA-binding domain superfamily/Winged helix DNA-binding domain"/>
    <property type="match status" value="1"/>
</dbReference>
<feature type="domain" description="RNA polymerase sigma-70 region 2" evidence="6">
    <location>
        <begin position="51"/>
        <end position="117"/>
    </location>
</feature>
<name>A0A937XBD1_UNCW3</name>
<dbReference type="InterPro" id="IPR013324">
    <property type="entry name" value="RNA_pol_sigma_r3/r4-like"/>
</dbReference>
<comment type="caution">
    <text evidence="8">The sequence shown here is derived from an EMBL/GenBank/DDBJ whole genome shotgun (WGS) entry which is preliminary data.</text>
</comment>
<feature type="domain" description="RNA polymerase sigma factor 70 region 4 type 2" evidence="7">
    <location>
        <begin position="145"/>
        <end position="195"/>
    </location>
</feature>
<reference evidence="8" key="1">
    <citation type="submission" date="2019-03" db="EMBL/GenBank/DDBJ databases">
        <title>Lake Tanganyika Metagenome-Assembled Genomes (MAGs).</title>
        <authorList>
            <person name="Tran P."/>
        </authorList>
    </citation>
    <scope>NUCLEOTIDE SEQUENCE</scope>
    <source>
        <strain evidence="8">K_DeepCast_150m_m2_040</strain>
    </source>
</reference>
<dbReference type="CDD" id="cd06171">
    <property type="entry name" value="Sigma70_r4"/>
    <property type="match status" value="1"/>
</dbReference>
<dbReference type="Pfam" id="PF04542">
    <property type="entry name" value="Sigma70_r2"/>
    <property type="match status" value="1"/>
</dbReference>
<proteinExistence type="inferred from homology"/>
<dbReference type="PANTHER" id="PTHR43133:SF8">
    <property type="entry name" value="RNA POLYMERASE SIGMA FACTOR HI_1459-RELATED"/>
    <property type="match status" value="1"/>
</dbReference>
<evidence type="ECO:0000313" key="9">
    <source>
        <dbReference type="Proteomes" id="UP000779900"/>
    </source>
</evidence>
<evidence type="ECO:0000256" key="5">
    <source>
        <dbReference type="ARBA" id="ARBA00023163"/>
    </source>
</evidence>
<dbReference type="InterPro" id="IPR013249">
    <property type="entry name" value="RNA_pol_sigma70_r4_t2"/>
</dbReference>
<dbReference type="InterPro" id="IPR013325">
    <property type="entry name" value="RNA_pol_sigma_r2"/>
</dbReference>
<dbReference type="Gene3D" id="1.10.1740.10">
    <property type="match status" value="1"/>
</dbReference>
<sequence>MPGFGSDNAAQWSDPARGAAGLRVYSDVIQSEDRLLVEQAQAGDLAAFDALVREHQYRLYCYLYRTCRNAAEAEEMTQEAFVKAWDGLGRFRGAASFKTWLYRIATNLCINRLSRRRPNDPLSDEIPAARRDEPEEVFRRRALAESISHALAVLPADQRSALVLSIYDEMSHEEIAAVMGRSLASVNMLLYRARMSVRQTLEDFRKRGLI</sequence>
<evidence type="ECO:0000259" key="7">
    <source>
        <dbReference type="Pfam" id="PF08281"/>
    </source>
</evidence>
<evidence type="ECO:0000256" key="3">
    <source>
        <dbReference type="ARBA" id="ARBA00023082"/>
    </source>
</evidence>
<evidence type="ECO:0000256" key="4">
    <source>
        <dbReference type="ARBA" id="ARBA00023125"/>
    </source>
</evidence>
<dbReference type="InterPro" id="IPR039425">
    <property type="entry name" value="RNA_pol_sigma-70-like"/>
</dbReference>
<evidence type="ECO:0000256" key="1">
    <source>
        <dbReference type="ARBA" id="ARBA00010641"/>
    </source>
</evidence>
<keyword evidence="2" id="KW-0805">Transcription regulation</keyword>
<keyword evidence="3" id="KW-0731">Sigma factor</keyword>
<keyword evidence="4" id="KW-0238">DNA-binding</keyword>
<dbReference type="InterPro" id="IPR014284">
    <property type="entry name" value="RNA_pol_sigma-70_dom"/>
</dbReference>
<protein>
    <submittedName>
        <fullName evidence="8">Sigma-70 family RNA polymerase sigma factor</fullName>
    </submittedName>
</protein>
<dbReference type="Pfam" id="PF08281">
    <property type="entry name" value="Sigma70_r4_2"/>
    <property type="match status" value="1"/>
</dbReference>
<dbReference type="GO" id="GO:0006352">
    <property type="term" value="P:DNA-templated transcription initiation"/>
    <property type="evidence" value="ECO:0007669"/>
    <property type="project" value="InterPro"/>
</dbReference>
<dbReference type="SUPFAM" id="SSF88946">
    <property type="entry name" value="Sigma2 domain of RNA polymerase sigma factors"/>
    <property type="match status" value="1"/>
</dbReference>
<evidence type="ECO:0000259" key="6">
    <source>
        <dbReference type="Pfam" id="PF04542"/>
    </source>
</evidence>
<keyword evidence="5" id="KW-0804">Transcription</keyword>
<gene>
    <name evidence="8" type="ORF">FJY68_01680</name>
</gene>
<evidence type="ECO:0000313" key="8">
    <source>
        <dbReference type="EMBL" id="MBM3330545.1"/>
    </source>
</evidence>
<accession>A0A937XBD1</accession>
<dbReference type="PANTHER" id="PTHR43133">
    <property type="entry name" value="RNA POLYMERASE ECF-TYPE SIGMA FACTO"/>
    <property type="match status" value="1"/>
</dbReference>
<dbReference type="NCBIfam" id="TIGR02937">
    <property type="entry name" value="sigma70-ECF"/>
    <property type="match status" value="1"/>
</dbReference>
<dbReference type="EMBL" id="VGIR01000005">
    <property type="protein sequence ID" value="MBM3330545.1"/>
    <property type="molecule type" value="Genomic_DNA"/>
</dbReference>
<dbReference type="SUPFAM" id="SSF88659">
    <property type="entry name" value="Sigma3 and sigma4 domains of RNA polymerase sigma factors"/>
    <property type="match status" value="1"/>
</dbReference>
<dbReference type="Proteomes" id="UP000779900">
    <property type="component" value="Unassembled WGS sequence"/>
</dbReference>
<comment type="similarity">
    <text evidence="1">Belongs to the sigma-70 factor family. ECF subfamily.</text>
</comment>
<organism evidence="8 9">
    <name type="scientific">candidate division WOR-3 bacterium</name>
    <dbReference type="NCBI Taxonomy" id="2052148"/>
    <lineage>
        <taxon>Bacteria</taxon>
        <taxon>Bacteria division WOR-3</taxon>
    </lineage>
</organism>
<dbReference type="GO" id="GO:0003677">
    <property type="term" value="F:DNA binding"/>
    <property type="evidence" value="ECO:0007669"/>
    <property type="project" value="UniProtKB-KW"/>
</dbReference>
<dbReference type="GO" id="GO:0016987">
    <property type="term" value="F:sigma factor activity"/>
    <property type="evidence" value="ECO:0007669"/>
    <property type="project" value="UniProtKB-KW"/>
</dbReference>
<dbReference type="InterPro" id="IPR036388">
    <property type="entry name" value="WH-like_DNA-bd_sf"/>
</dbReference>